<dbReference type="SUPFAM" id="SSF55874">
    <property type="entry name" value="ATPase domain of HSP90 chaperone/DNA topoisomerase II/histidine kinase"/>
    <property type="match status" value="1"/>
</dbReference>
<accession>A0A2G3E2A3</accession>
<dbReference type="InterPro" id="IPR005467">
    <property type="entry name" value="His_kinase_dom"/>
</dbReference>
<dbReference type="InterPro" id="IPR050640">
    <property type="entry name" value="Bact_2-comp_sensor_kinase"/>
</dbReference>
<keyword evidence="3" id="KW-0812">Transmembrane</keyword>
<dbReference type="RefSeq" id="WP_099386507.1">
    <property type="nucleotide sequence ID" value="NZ_JANSWH010000039.1"/>
</dbReference>
<dbReference type="Pfam" id="PF06580">
    <property type="entry name" value="His_kinase"/>
    <property type="match status" value="1"/>
</dbReference>
<proteinExistence type="predicted"/>
<evidence type="ECO:0000313" key="6">
    <source>
        <dbReference type="Proteomes" id="UP000224563"/>
    </source>
</evidence>
<dbReference type="PANTHER" id="PTHR34220">
    <property type="entry name" value="SENSOR HISTIDINE KINASE YPDA"/>
    <property type="match status" value="1"/>
</dbReference>
<feature type="domain" description="Histidine kinase" evidence="4">
    <location>
        <begin position="337"/>
        <end position="430"/>
    </location>
</feature>
<keyword evidence="6" id="KW-1185">Reference proteome</keyword>
<dbReference type="PROSITE" id="PS50109">
    <property type="entry name" value="HIS_KIN"/>
    <property type="match status" value="1"/>
</dbReference>
<dbReference type="Proteomes" id="UP000224563">
    <property type="component" value="Unassembled WGS sequence"/>
</dbReference>
<dbReference type="GO" id="GO:0016020">
    <property type="term" value="C:membrane"/>
    <property type="evidence" value="ECO:0007669"/>
    <property type="project" value="InterPro"/>
</dbReference>
<keyword evidence="2" id="KW-0902">Two-component regulatory system</keyword>
<dbReference type="InterPro" id="IPR010559">
    <property type="entry name" value="Sig_transdc_His_kin_internal"/>
</dbReference>
<dbReference type="Gene3D" id="3.30.565.10">
    <property type="entry name" value="Histidine kinase-like ATPase, C-terminal domain"/>
    <property type="match status" value="1"/>
</dbReference>
<evidence type="ECO:0000256" key="2">
    <source>
        <dbReference type="ARBA" id="ARBA00023012"/>
    </source>
</evidence>
<dbReference type="GO" id="GO:0000155">
    <property type="term" value="F:phosphorelay sensor kinase activity"/>
    <property type="evidence" value="ECO:0007669"/>
    <property type="project" value="InterPro"/>
</dbReference>
<evidence type="ECO:0000259" key="4">
    <source>
        <dbReference type="PROSITE" id="PS50109"/>
    </source>
</evidence>
<evidence type="ECO:0000256" key="3">
    <source>
        <dbReference type="SAM" id="Phobius"/>
    </source>
</evidence>
<name>A0A2G3E2A3_9FIRM</name>
<dbReference type="AlphaFoldDB" id="A0A2G3E2A3"/>
<feature type="transmembrane region" description="Helical" evidence="3">
    <location>
        <begin position="12"/>
        <end position="31"/>
    </location>
</feature>
<feature type="transmembrane region" description="Helical" evidence="3">
    <location>
        <begin position="150"/>
        <end position="171"/>
    </location>
</feature>
<dbReference type="Pfam" id="PF02518">
    <property type="entry name" value="HATPase_c"/>
    <property type="match status" value="1"/>
</dbReference>
<evidence type="ECO:0000256" key="1">
    <source>
        <dbReference type="ARBA" id="ARBA00022777"/>
    </source>
</evidence>
<evidence type="ECO:0000313" key="5">
    <source>
        <dbReference type="EMBL" id="PHU37233.1"/>
    </source>
</evidence>
<protein>
    <recommendedName>
        <fullName evidence="4">Histidine kinase domain-containing protein</fullName>
    </recommendedName>
</protein>
<keyword evidence="1" id="KW-0418">Kinase</keyword>
<dbReference type="InterPro" id="IPR003594">
    <property type="entry name" value="HATPase_dom"/>
</dbReference>
<feature type="transmembrane region" description="Helical" evidence="3">
    <location>
        <begin position="180"/>
        <end position="199"/>
    </location>
</feature>
<keyword evidence="1" id="KW-0808">Transferase</keyword>
<comment type="caution">
    <text evidence="5">The sequence shown here is derived from an EMBL/GenBank/DDBJ whole genome shotgun (WGS) entry which is preliminary data.</text>
</comment>
<feature type="transmembrane region" description="Helical" evidence="3">
    <location>
        <begin position="43"/>
        <end position="62"/>
    </location>
</feature>
<gene>
    <name evidence="5" type="ORF">CSX02_09515</name>
</gene>
<feature type="transmembrane region" description="Helical" evidence="3">
    <location>
        <begin position="74"/>
        <end position="96"/>
    </location>
</feature>
<dbReference type="EMBL" id="PDYG01000074">
    <property type="protein sequence ID" value="PHU37233.1"/>
    <property type="molecule type" value="Genomic_DNA"/>
</dbReference>
<dbReference type="PANTHER" id="PTHR34220:SF7">
    <property type="entry name" value="SENSOR HISTIDINE KINASE YPDA"/>
    <property type="match status" value="1"/>
</dbReference>
<dbReference type="SMART" id="SM00387">
    <property type="entry name" value="HATPase_c"/>
    <property type="match status" value="1"/>
</dbReference>
<feature type="transmembrane region" description="Helical" evidence="3">
    <location>
        <begin position="108"/>
        <end position="130"/>
    </location>
</feature>
<sequence length="438" mass="50494">MFLDPNKNVIIALEMWGTIIGLVFMVTIVIIGKVNRRMNRRIAGLELIVSTLLLTHAFFMILDGTTVPILVGLLHISIILRMGFCYFAVCEFNAYLWTTIRKDCDKRIYYWVLAVYVINTIEILLLVLSVRYHFYYYLDAQNHLQYGPLFVLSPALAFLSMLIELGIVIWYRSRWEKNGLFLHLFYLIIPIIGGVLEFFFPQFPFVNFFLFVDGIVMFMGTQQSTSRYFEEQQQKLFESQIDILRSQIGPHFLFNCLSTIKYLCKKDPKQASEAVVDLSFFLRTNLDALDRKTCIPFEKELEHTQNYIALEMRRFIDKIHVEYDLQEHTFLLPPLTIQPLVENAIKHGISKKEEGGTIWISSRRIGNQIRVVIRDDGVGFEPAQKKEDGHAHLGMANVQERLKLMCKGHIEVKSKPGKGTEVTVVVPVGGDSNGYISS</sequence>
<organism evidence="5 6">
    <name type="scientific">Agathobacter ruminis</name>
    <dbReference type="NCBI Taxonomy" id="1712665"/>
    <lineage>
        <taxon>Bacteria</taxon>
        <taxon>Bacillati</taxon>
        <taxon>Bacillota</taxon>
        <taxon>Clostridia</taxon>
        <taxon>Lachnospirales</taxon>
        <taxon>Lachnospiraceae</taxon>
        <taxon>Agathobacter</taxon>
    </lineage>
</organism>
<reference evidence="5 6" key="2">
    <citation type="submission" date="2017-10" db="EMBL/GenBank/DDBJ databases">
        <authorList>
            <person name="Banno H."/>
            <person name="Chua N.-H."/>
        </authorList>
    </citation>
    <scope>NUCLEOTIDE SEQUENCE [LARGE SCALE GENOMIC DNA]</scope>
    <source>
        <strain evidence="5 6">JK623</strain>
    </source>
</reference>
<keyword evidence="3" id="KW-1133">Transmembrane helix</keyword>
<keyword evidence="3" id="KW-0472">Membrane</keyword>
<dbReference type="InterPro" id="IPR036890">
    <property type="entry name" value="HATPase_C_sf"/>
</dbReference>
<reference evidence="5 6" key="1">
    <citation type="submission" date="2017-10" db="EMBL/GenBank/DDBJ databases">
        <title>Resolving the taxonomy of Roseburia spp., Eubacterium rectale and Agathobacter spp. through phylogenomic analysis.</title>
        <authorList>
            <person name="Sheridan P.O."/>
            <person name="Walker A.W."/>
            <person name="Duncan S.H."/>
            <person name="Scott K.P."/>
            <person name="Toole P.W.O."/>
            <person name="Luis P."/>
            <person name="Flint H.J."/>
        </authorList>
    </citation>
    <scope>NUCLEOTIDE SEQUENCE [LARGE SCALE GENOMIC DNA]</scope>
    <source>
        <strain evidence="5 6">JK623</strain>
    </source>
</reference>